<keyword evidence="2" id="KW-0472">Membrane</keyword>
<keyword evidence="2" id="KW-0812">Transmembrane</keyword>
<dbReference type="Gene3D" id="2.40.30.170">
    <property type="match status" value="1"/>
</dbReference>
<evidence type="ECO:0000256" key="2">
    <source>
        <dbReference type="SAM" id="Phobius"/>
    </source>
</evidence>
<gene>
    <name evidence="4" type="ORF">PITCH_A1190003</name>
</gene>
<dbReference type="Gene3D" id="1.10.287.470">
    <property type="entry name" value="Helix hairpin bin"/>
    <property type="match status" value="1"/>
</dbReference>
<proteinExistence type="predicted"/>
<dbReference type="AlphaFoldDB" id="A0A445MRM8"/>
<protein>
    <submittedName>
        <fullName evidence="4">Efflux transporter, RND family, MFP subunit</fullName>
    </submittedName>
</protein>
<evidence type="ECO:0000259" key="3">
    <source>
        <dbReference type="Pfam" id="PF25989"/>
    </source>
</evidence>
<feature type="transmembrane region" description="Helical" evidence="2">
    <location>
        <begin position="33"/>
        <end position="50"/>
    </location>
</feature>
<dbReference type="Pfam" id="PF25989">
    <property type="entry name" value="YknX_C"/>
    <property type="match status" value="1"/>
</dbReference>
<dbReference type="Gene3D" id="2.40.420.20">
    <property type="match status" value="1"/>
</dbReference>
<accession>A0A445MRM8</accession>
<organism evidence="4">
    <name type="scientific">uncultured Desulfobacterium sp</name>
    <dbReference type="NCBI Taxonomy" id="201089"/>
    <lineage>
        <taxon>Bacteria</taxon>
        <taxon>Pseudomonadati</taxon>
        <taxon>Thermodesulfobacteriota</taxon>
        <taxon>Desulfobacteria</taxon>
        <taxon>Desulfobacterales</taxon>
        <taxon>Desulfobacteriaceae</taxon>
        <taxon>Desulfobacterium</taxon>
        <taxon>environmental samples</taxon>
    </lineage>
</organism>
<keyword evidence="2" id="KW-1133">Transmembrane helix</keyword>
<feature type="domain" description="YknX-like C-terminal permuted SH3-like" evidence="3">
    <location>
        <begin position="354"/>
        <end position="421"/>
    </location>
</feature>
<feature type="region of interest" description="Disordered" evidence="1">
    <location>
        <begin position="1"/>
        <end position="23"/>
    </location>
</feature>
<feature type="compositionally biased region" description="Polar residues" evidence="1">
    <location>
        <begin position="1"/>
        <end position="12"/>
    </location>
</feature>
<dbReference type="PANTHER" id="PTHR30469">
    <property type="entry name" value="MULTIDRUG RESISTANCE PROTEIN MDTA"/>
    <property type="match status" value="1"/>
</dbReference>
<dbReference type="GO" id="GO:1990281">
    <property type="term" value="C:efflux pump complex"/>
    <property type="evidence" value="ECO:0007669"/>
    <property type="project" value="TreeGrafter"/>
</dbReference>
<dbReference type="PANTHER" id="PTHR30469:SF15">
    <property type="entry name" value="HLYD FAMILY OF SECRETION PROTEINS"/>
    <property type="match status" value="1"/>
</dbReference>
<evidence type="ECO:0000256" key="1">
    <source>
        <dbReference type="SAM" id="MobiDB-lite"/>
    </source>
</evidence>
<evidence type="ECO:0000313" key="4">
    <source>
        <dbReference type="EMBL" id="SPD72127.1"/>
    </source>
</evidence>
<dbReference type="Gene3D" id="2.40.50.100">
    <property type="match status" value="1"/>
</dbReference>
<sequence length="428" mass="47486">MENSETNPSRSSSIKRKTTLNNASRPARNRRKYLWWIVVVVLFCLLILAIRPKPIAVEVKEVSRGELTVSVLEEGKTRIRNRYVISPPLGGLLQRTELRAGDRVKAGETIVATLDAQPSGFLDPRTRTQAEAAVSAAEAAVQLRTAEVERIRAAVDLMDKERQRANKLKASNSISVQEWDRINAEATVREREMRAAEFASKVAVFELNQARAALVQAQQPEQGAVKLFEIHSPIDGVVLSVFEENSRIVAPGTPLMELGDQTDLEIEVELLSQDAVSVQPGAELWIERWGGDKPLRGRVSMIEPAAYTKISALGVEEQRVKVRADFVDQPPAERPLGDRFRIEARVITWHSDDVLRIPTGALFRRGGEWMTFAVINDRARMTKVAITHNSGIYAEVITGVSAGERVIVHPPDVVVEGTKIRCRKADGS</sequence>
<dbReference type="EMBL" id="OJIN01000023">
    <property type="protein sequence ID" value="SPD72127.1"/>
    <property type="molecule type" value="Genomic_DNA"/>
</dbReference>
<dbReference type="GO" id="GO:0015562">
    <property type="term" value="F:efflux transmembrane transporter activity"/>
    <property type="evidence" value="ECO:0007669"/>
    <property type="project" value="TreeGrafter"/>
</dbReference>
<dbReference type="InterPro" id="IPR058637">
    <property type="entry name" value="YknX-like_C"/>
</dbReference>
<name>A0A445MRM8_9BACT</name>
<reference evidence="4" key="1">
    <citation type="submission" date="2018-01" db="EMBL/GenBank/DDBJ databases">
        <authorList>
            <person name="Regsiter A."/>
            <person name="William W."/>
        </authorList>
    </citation>
    <scope>NUCLEOTIDE SEQUENCE</scope>
    <source>
        <strain evidence="4">TRIP AH-1</strain>
    </source>
</reference>